<keyword evidence="1" id="KW-1133">Transmembrane helix</keyword>
<dbReference type="InterPro" id="IPR025443">
    <property type="entry name" value="DUF4307"/>
</dbReference>
<dbReference type="AlphaFoldDB" id="A0A5N5WF11"/>
<proteinExistence type="predicted"/>
<comment type="caution">
    <text evidence="2">The sequence shown here is derived from an EMBL/GenBank/DDBJ whole genome shotgun (WGS) entry which is preliminary data.</text>
</comment>
<keyword evidence="1" id="KW-0472">Membrane</keyword>
<dbReference type="Pfam" id="PF14155">
    <property type="entry name" value="DUF4307"/>
    <property type="match status" value="1"/>
</dbReference>
<accession>A0A5N5WF11</accession>
<gene>
    <name evidence="2" type="ORF">FRZ00_01645</name>
</gene>
<keyword evidence="1" id="KW-0812">Transmembrane</keyword>
<sequence length="136" mass="14938">MAAQREALPEGRYGRSADERANRKLKIVGGALFAVLLAFVAWAGVHYVTKSDVSGQLIRSKKVSDTSVQAVIEVRKEKNDSGVCTLRSLGEDGSEVARKDVSLDRRETHFTEFVTLRTTAPARITELEGCRTTDRG</sequence>
<reference evidence="2 3" key="1">
    <citation type="journal article" date="2019" name="Microb. Cell Fact.">
        <title>Exploring novel herbicidin analogues by transcriptional regulator overexpression and MS/MS molecular networking.</title>
        <authorList>
            <person name="Shi Y."/>
            <person name="Gu R."/>
            <person name="Li Y."/>
            <person name="Wang X."/>
            <person name="Ren W."/>
            <person name="Li X."/>
            <person name="Wang L."/>
            <person name="Xie Y."/>
            <person name="Hong B."/>
        </authorList>
    </citation>
    <scope>NUCLEOTIDE SEQUENCE [LARGE SCALE GENOMIC DNA]</scope>
    <source>
        <strain evidence="2 3">US-43</strain>
    </source>
</reference>
<name>A0A5N5WF11_STRMB</name>
<protein>
    <submittedName>
        <fullName evidence="2">DUF4307 domain-containing protein</fullName>
    </submittedName>
</protein>
<organism evidence="2 3">
    <name type="scientific">Streptomyces mobaraensis</name>
    <name type="common">Streptoverticillium mobaraense</name>
    <dbReference type="NCBI Taxonomy" id="35621"/>
    <lineage>
        <taxon>Bacteria</taxon>
        <taxon>Bacillati</taxon>
        <taxon>Actinomycetota</taxon>
        <taxon>Actinomycetes</taxon>
        <taxon>Kitasatosporales</taxon>
        <taxon>Streptomycetaceae</taxon>
        <taxon>Streptomyces</taxon>
    </lineage>
</organism>
<dbReference type="OrthoDB" id="4324067at2"/>
<evidence type="ECO:0000313" key="2">
    <source>
        <dbReference type="EMBL" id="KAB7852512.1"/>
    </source>
</evidence>
<dbReference type="RefSeq" id="WP_040890749.1">
    <property type="nucleotide sequence ID" value="NZ_JBFADJ010000004.1"/>
</dbReference>
<dbReference type="Proteomes" id="UP000327000">
    <property type="component" value="Unassembled WGS sequence"/>
</dbReference>
<evidence type="ECO:0000256" key="1">
    <source>
        <dbReference type="SAM" id="Phobius"/>
    </source>
</evidence>
<dbReference type="EMBL" id="VOKX01000003">
    <property type="protein sequence ID" value="KAB7852512.1"/>
    <property type="molecule type" value="Genomic_DNA"/>
</dbReference>
<feature type="transmembrane region" description="Helical" evidence="1">
    <location>
        <begin position="25"/>
        <end position="45"/>
    </location>
</feature>
<keyword evidence="3" id="KW-1185">Reference proteome</keyword>
<evidence type="ECO:0000313" key="3">
    <source>
        <dbReference type="Proteomes" id="UP000327000"/>
    </source>
</evidence>